<dbReference type="Gramene" id="rna-AYBTSS11_LOCUS17747">
    <property type="protein sequence ID" value="CAJ1958443.1"/>
    <property type="gene ID" value="gene-AYBTSS11_LOCUS17747"/>
</dbReference>
<dbReference type="InterPro" id="IPR001611">
    <property type="entry name" value="Leu-rich_rpt"/>
</dbReference>
<keyword evidence="2" id="KW-1185">Reference proteome</keyword>
<dbReference type="EMBL" id="OY731402">
    <property type="protein sequence ID" value="CAJ1958443.1"/>
    <property type="molecule type" value="Genomic_DNA"/>
</dbReference>
<evidence type="ECO:0000313" key="1">
    <source>
        <dbReference type="EMBL" id="CAJ1958443.1"/>
    </source>
</evidence>
<dbReference type="AlphaFoldDB" id="A0AA86VIY6"/>
<protein>
    <submittedName>
        <fullName evidence="1">Uncharacterized protein</fullName>
    </submittedName>
</protein>
<dbReference type="SUPFAM" id="SSF52058">
    <property type="entry name" value="L domain-like"/>
    <property type="match status" value="1"/>
</dbReference>
<reference evidence="1" key="1">
    <citation type="submission" date="2023-10" db="EMBL/GenBank/DDBJ databases">
        <authorList>
            <person name="Domelevo Entfellner J.-B."/>
        </authorList>
    </citation>
    <scope>NUCLEOTIDE SEQUENCE</scope>
</reference>
<dbReference type="PANTHER" id="PTHR48065">
    <property type="entry name" value="OS10G0469600 PROTEIN"/>
    <property type="match status" value="1"/>
</dbReference>
<sequence length="101" mass="11503">MLFGSKKTTQILDLSRNKFSFDLSHLTFPKKSLIWLDLNHNKIYGSIPAALTKVENLQHFNVSHNPQLSGQIPQGGELQRFDQYAYFHTKLCGSPLLPCTK</sequence>
<accession>A0AA86VIY6</accession>
<proteinExistence type="predicted"/>
<dbReference type="Pfam" id="PF13855">
    <property type="entry name" value="LRR_8"/>
    <property type="match status" value="1"/>
</dbReference>
<organism evidence="1 2">
    <name type="scientific">Sphenostylis stenocarpa</name>
    <dbReference type="NCBI Taxonomy" id="92480"/>
    <lineage>
        <taxon>Eukaryota</taxon>
        <taxon>Viridiplantae</taxon>
        <taxon>Streptophyta</taxon>
        <taxon>Embryophyta</taxon>
        <taxon>Tracheophyta</taxon>
        <taxon>Spermatophyta</taxon>
        <taxon>Magnoliopsida</taxon>
        <taxon>eudicotyledons</taxon>
        <taxon>Gunneridae</taxon>
        <taxon>Pentapetalae</taxon>
        <taxon>rosids</taxon>
        <taxon>fabids</taxon>
        <taxon>Fabales</taxon>
        <taxon>Fabaceae</taxon>
        <taxon>Papilionoideae</taxon>
        <taxon>50 kb inversion clade</taxon>
        <taxon>NPAAA clade</taxon>
        <taxon>indigoferoid/millettioid clade</taxon>
        <taxon>Phaseoleae</taxon>
        <taxon>Sphenostylis</taxon>
    </lineage>
</organism>
<dbReference type="InterPro" id="IPR032675">
    <property type="entry name" value="LRR_dom_sf"/>
</dbReference>
<dbReference type="Proteomes" id="UP001189624">
    <property type="component" value="Chromosome 5"/>
</dbReference>
<dbReference type="PANTHER" id="PTHR48065:SF7">
    <property type="entry name" value="LEUCINE-RICH REPEAT-CONTAINING N-TERMINAL PLANT-TYPE DOMAIN-CONTAINING PROTEIN"/>
    <property type="match status" value="1"/>
</dbReference>
<name>A0AA86VIY6_9FABA</name>
<dbReference type="Gene3D" id="3.80.10.10">
    <property type="entry name" value="Ribonuclease Inhibitor"/>
    <property type="match status" value="1"/>
</dbReference>
<gene>
    <name evidence="1" type="ORF">AYBTSS11_LOCUS17747</name>
</gene>
<evidence type="ECO:0000313" key="2">
    <source>
        <dbReference type="Proteomes" id="UP001189624"/>
    </source>
</evidence>